<dbReference type="InterPro" id="IPR011990">
    <property type="entry name" value="TPR-like_helical_dom_sf"/>
</dbReference>
<dbReference type="PANTHER" id="PTHR11102">
    <property type="entry name" value="SEL-1-LIKE PROTEIN"/>
    <property type="match status" value="1"/>
</dbReference>
<feature type="signal peptide" evidence="1">
    <location>
        <begin position="1"/>
        <end position="17"/>
    </location>
</feature>
<keyword evidence="3" id="KW-1185">Reference proteome</keyword>
<dbReference type="InterPro" id="IPR006597">
    <property type="entry name" value="Sel1-like"/>
</dbReference>
<protein>
    <submittedName>
        <fullName evidence="2">Sel1 repeat family protein</fullName>
    </submittedName>
</protein>
<feature type="chain" id="PRO_5037584937" evidence="1">
    <location>
        <begin position="18"/>
        <end position="126"/>
    </location>
</feature>
<keyword evidence="1" id="KW-0732">Signal</keyword>
<dbReference type="Proteomes" id="UP000672009">
    <property type="component" value="Chromosome"/>
</dbReference>
<organism evidence="2 3">
    <name type="scientific">Thiothrix unzii</name>
    <dbReference type="NCBI Taxonomy" id="111769"/>
    <lineage>
        <taxon>Bacteria</taxon>
        <taxon>Pseudomonadati</taxon>
        <taxon>Pseudomonadota</taxon>
        <taxon>Gammaproteobacteria</taxon>
        <taxon>Thiotrichales</taxon>
        <taxon>Thiotrichaceae</taxon>
        <taxon>Thiothrix</taxon>
    </lineage>
</organism>
<name>A0A975F8K1_9GAMM</name>
<dbReference type="SMART" id="SM00671">
    <property type="entry name" value="SEL1"/>
    <property type="match status" value="2"/>
</dbReference>
<dbReference type="RefSeq" id="WP_210218787.1">
    <property type="nucleotide sequence ID" value="NZ_CP072793.1"/>
</dbReference>
<dbReference type="Gene3D" id="1.25.40.10">
    <property type="entry name" value="Tetratricopeptide repeat domain"/>
    <property type="match status" value="1"/>
</dbReference>
<dbReference type="InterPro" id="IPR050767">
    <property type="entry name" value="Sel1_AlgK"/>
</dbReference>
<dbReference type="Pfam" id="PF08238">
    <property type="entry name" value="Sel1"/>
    <property type="match status" value="2"/>
</dbReference>
<reference evidence="2" key="1">
    <citation type="submission" date="2021-04" db="EMBL/GenBank/DDBJ databases">
        <title>Genomics, taxonomy and metabolism of representatives of sulfur bacteria of the genus Thiothrix: Thiothrix fructosivorans QT, Thiothrix unzii A1T and three new species, Thiothrix subterranea sp. nov., Thiothrix litoralis sp. nov. and 'Candidatus Thiothrix anitrata' sp. nov.</title>
        <authorList>
            <person name="Ravin N.V."/>
            <person name="Smolyakov D."/>
            <person name="Rudenko T.S."/>
            <person name="Mardanov A.V."/>
            <person name="Beletsky A.V."/>
            <person name="Markov N.D."/>
            <person name="Fomenkov A.I."/>
            <person name="Roberts R.J."/>
            <person name="Karnachuk O.V."/>
            <person name="Novikov A."/>
            <person name="Grabovich M.Y."/>
        </authorList>
    </citation>
    <scope>NUCLEOTIDE SEQUENCE</scope>
    <source>
        <strain evidence="2">A1</strain>
    </source>
</reference>
<evidence type="ECO:0000313" key="3">
    <source>
        <dbReference type="Proteomes" id="UP000672009"/>
    </source>
</evidence>
<dbReference type="PANTHER" id="PTHR11102:SF160">
    <property type="entry name" value="ERAD-ASSOCIATED E3 UBIQUITIN-PROTEIN LIGASE COMPONENT HRD3"/>
    <property type="match status" value="1"/>
</dbReference>
<dbReference type="SUPFAM" id="SSF81901">
    <property type="entry name" value="HCP-like"/>
    <property type="match status" value="1"/>
</dbReference>
<accession>A0A975F8K1</accession>
<sequence length="126" mass="14194">MSKFPLLAFLVVFSVSANESPPTSPVPTPTNEIILDLQSEDPYVQNNLGWKYESGNGVPRNDSEAVKWFRKSAEQGNPYGQFNLGWMYENGRGIPHDLTQARQWYQRAATQGLGYAQEAMLRLGQQ</sequence>
<proteinExistence type="predicted"/>
<dbReference type="EMBL" id="CP072793">
    <property type="protein sequence ID" value="QTR53262.1"/>
    <property type="molecule type" value="Genomic_DNA"/>
</dbReference>
<gene>
    <name evidence="2" type="ORF">J9260_16405</name>
</gene>
<evidence type="ECO:0000256" key="1">
    <source>
        <dbReference type="SAM" id="SignalP"/>
    </source>
</evidence>
<dbReference type="KEGG" id="tun:J9260_16405"/>
<evidence type="ECO:0000313" key="2">
    <source>
        <dbReference type="EMBL" id="QTR53262.1"/>
    </source>
</evidence>
<dbReference type="AlphaFoldDB" id="A0A975F8K1"/>